<dbReference type="InterPro" id="IPR000073">
    <property type="entry name" value="AB_hydrolase_1"/>
</dbReference>
<dbReference type="InterPro" id="IPR052897">
    <property type="entry name" value="Sec-Metab_Biosynth_Hydrolase"/>
</dbReference>
<dbReference type="PANTHER" id="PTHR37017:SF11">
    <property type="entry name" value="ESTERASE_LIPASE_THIOESTERASE DOMAIN-CONTAINING PROTEIN"/>
    <property type="match status" value="1"/>
</dbReference>
<reference evidence="3 4" key="1">
    <citation type="submission" date="2020-07" db="EMBL/GenBank/DDBJ databases">
        <title>Sequencing the genomes of 1000 actinobacteria strains.</title>
        <authorList>
            <person name="Klenk H.-P."/>
        </authorList>
    </citation>
    <scope>NUCLEOTIDE SEQUENCE [LARGE SCALE GENOMIC DNA]</scope>
    <source>
        <strain evidence="3 4">DSM 104006</strain>
    </source>
</reference>
<dbReference type="RefSeq" id="WP_179776163.1">
    <property type="nucleotide sequence ID" value="NZ_JACCFK010000002.1"/>
</dbReference>
<name>A0A853BAX5_9PSEU</name>
<keyword evidence="1" id="KW-0732">Signal</keyword>
<evidence type="ECO:0000313" key="3">
    <source>
        <dbReference type="EMBL" id="NYI91837.1"/>
    </source>
</evidence>
<gene>
    <name evidence="3" type="ORF">HNR02_005212</name>
</gene>
<sequence length="276" mass="28738">MKFGHRLRPVAATVALGAAAVLALGVVPSSATETTEVQGRDSAKPTVVLVHGAFADAAGWDGVIGELQRDGYPVLAVANPLRGLAADSAYLRSVLDTVPGPVVLVGHSYGGAVITNAATGSANVTALVYTAAFAPDAGENLNQFSDPARYPGSELTPDALVIRPYPGGIDATIDPARFRDIFAADLPRPEVVKMAARQRPVSVAALGEPSGAPAWKTIPSWYLVSTQDKAISPVAQRFFAQRAGAHTVEIRASHVGYISHPDITSRLIESAARSAR</sequence>
<feature type="domain" description="AB hydrolase-1" evidence="2">
    <location>
        <begin position="47"/>
        <end position="263"/>
    </location>
</feature>
<evidence type="ECO:0000256" key="1">
    <source>
        <dbReference type="SAM" id="SignalP"/>
    </source>
</evidence>
<evidence type="ECO:0000259" key="2">
    <source>
        <dbReference type="Pfam" id="PF12697"/>
    </source>
</evidence>
<organism evidence="3 4">
    <name type="scientific">Amycolatopsis endophytica</name>
    <dbReference type="NCBI Taxonomy" id="860233"/>
    <lineage>
        <taxon>Bacteria</taxon>
        <taxon>Bacillati</taxon>
        <taxon>Actinomycetota</taxon>
        <taxon>Actinomycetes</taxon>
        <taxon>Pseudonocardiales</taxon>
        <taxon>Pseudonocardiaceae</taxon>
        <taxon>Amycolatopsis</taxon>
    </lineage>
</organism>
<dbReference type="SUPFAM" id="SSF53474">
    <property type="entry name" value="alpha/beta-Hydrolases"/>
    <property type="match status" value="1"/>
</dbReference>
<accession>A0A853BAX5</accession>
<dbReference type="Pfam" id="PF12697">
    <property type="entry name" value="Abhydrolase_6"/>
    <property type="match status" value="1"/>
</dbReference>
<dbReference type="Proteomes" id="UP000549616">
    <property type="component" value="Unassembled WGS sequence"/>
</dbReference>
<evidence type="ECO:0000313" key="4">
    <source>
        <dbReference type="Proteomes" id="UP000549616"/>
    </source>
</evidence>
<proteinExistence type="predicted"/>
<keyword evidence="4" id="KW-1185">Reference proteome</keyword>
<dbReference type="GO" id="GO:0003824">
    <property type="term" value="F:catalytic activity"/>
    <property type="evidence" value="ECO:0007669"/>
    <property type="project" value="UniProtKB-ARBA"/>
</dbReference>
<dbReference type="EMBL" id="JACCFK010000002">
    <property type="protein sequence ID" value="NYI91837.1"/>
    <property type="molecule type" value="Genomic_DNA"/>
</dbReference>
<dbReference type="Gene3D" id="3.40.50.1820">
    <property type="entry name" value="alpha/beta hydrolase"/>
    <property type="match status" value="1"/>
</dbReference>
<protein>
    <submittedName>
        <fullName evidence="3">Pimeloyl-ACP methyl ester carboxylesterase</fullName>
    </submittedName>
</protein>
<dbReference type="PANTHER" id="PTHR37017">
    <property type="entry name" value="AB HYDROLASE-1 DOMAIN-CONTAINING PROTEIN-RELATED"/>
    <property type="match status" value="1"/>
</dbReference>
<feature type="chain" id="PRO_5032387086" evidence="1">
    <location>
        <begin position="32"/>
        <end position="276"/>
    </location>
</feature>
<feature type="signal peptide" evidence="1">
    <location>
        <begin position="1"/>
        <end position="31"/>
    </location>
</feature>
<comment type="caution">
    <text evidence="3">The sequence shown here is derived from an EMBL/GenBank/DDBJ whole genome shotgun (WGS) entry which is preliminary data.</text>
</comment>
<dbReference type="AlphaFoldDB" id="A0A853BAX5"/>
<dbReference type="InterPro" id="IPR029058">
    <property type="entry name" value="AB_hydrolase_fold"/>
</dbReference>